<comment type="caution">
    <text evidence="5">The sequence shown here is derived from an EMBL/GenBank/DDBJ whole genome shotgun (WGS) entry which is preliminary data.</text>
</comment>
<dbReference type="GO" id="GO:0004419">
    <property type="term" value="F:hydroxymethylglutaryl-CoA lyase activity"/>
    <property type="evidence" value="ECO:0007669"/>
    <property type="project" value="TreeGrafter"/>
</dbReference>
<proteinExistence type="inferred from homology"/>
<feature type="domain" description="Pyruvate carboxyltransferase" evidence="4">
    <location>
        <begin position="11"/>
        <end position="279"/>
    </location>
</feature>
<dbReference type="PANTHER" id="PTHR42738:SF7">
    <property type="entry name" value="HYDROXYMETHYLGLUTARYL-COA LYASE"/>
    <property type="match status" value="1"/>
</dbReference>
<dbReference type="PANTHER" id="PTHR42738">
    <property type="entry name" value="HYDROXYMETHYLGLUTARYL-COA LYASE"/>
    <property type="match status" value="1"/>
</dbReference>
<evidence type="ECO:0000259" key="4">
    <source>
        <dbReference type="PROSITE" id="PS50991"/>
    </source>
</evidence>
<dbReference type="Gene3D" id="3.20.20.70">
    <property type="entry name" value="Aldolase class I"/>
    <property type="match status" value="1"/>
</dbReference>
<reference evidence="5 6" key="1">
    <citation type="submission" date="2016-01" db="EMBL/GenBank/DDBJ databases">
        <authorList>
            <person name="Peeters C."/>
        </authorList>
    </citation>
    <scope>NUCLEOTIDE SEQUENCE [LARGE SCALE GENOMIC DNA]</scope>
    <source>
        <strain evidence="5">LMG 29315</strain>
    </source>
</reference>
<keyword evidence="6" id="KW-1185">Reference proteome</keyword>
<dbReference type="EMBL" id="FCNV02000014">
    <property type="protein sequence ID" value="SAL46540.1"/>
    <property type="molecule type" value="Genomic_DNA"/>
</dbReference>
<name>A0A658R3D5_9BURK</name>
<evidence type="ECO:0000313" key="5">
    <source>
        <dbReference type="EMBL" id="SAL46540.1"/>
    </source>
</evidence>
<dbReference type="Proteomes" id="UP000198263">
    <property type="component" value="Unassembled WGS sequence"/>
</dbReference>
<protein>
    <submittedName>
        <fullName evidence="5">Hydroxymethylglutaryl-CoA lyase</fullName>
    </submittedName>
</protein>
<dbReference type="GO" id="GO:0046872">
    <property type="term" value="F:metal ion binding"/>
    <property type="evidence" value="ECO:0007669"/>
    <property type="project" value="UniProtKB-KW"/>
</dbReference>
<dbReference type="InterPro" id="IPR013785">
    <property type="entry name" value="Aldolase_TIM"/>
</dbReference>
<dbReference type="GO" id="GO:0006552">
    <property type="term" value="P:L-leucine catabolic process"/>
    <property type="evidence" value="ECO:0007669"/>
    <property type="project" value="TreeGrafter"/>
</dbReference>
<dbReference type="SUPFAM" id="SSF51569">
    <property type="entry name" value="Aldolase"/>
    <property type="match status" value="1"/>
</dbReference>
<evidence type="ECO:0000256" key="1">
    <source>
        <dbReference type="ARBA" id="ARBA00009405"/>
    </source>
</evidence>
<evidence type="ECO:0000256" key="2">
    <source>
        <dbReference type="ARBA" id="ARBA00022723"/>
    </source>
</evidence>
<keyword evidence="2" id="KW-0479">Metal-binding</keyword>
<dbReference type="RefSeq" id="WP_040053432.1">
    <property type="nucleotide sequence ID" value="NZ_FCNV02000014.1"/>
</dbReference>
<dbReference type="NCBIfam" id="NF004283">
    <property type="entry name" value="PRK05692.1"/>
    <property type="match status" value="1"/>
</dbReference>
<evidence type="ECO:0000313" key="6">
    <source>
        <dbReference type="Proteomes" id="UP000198263"/>
    </source>
</evidence>
<dbReference type="InterPro" id="IPR043594">
    <property type="entry name" value="HMGL"/>
</dbReference>
<gene>
    <name evidence="5" type="ORF">AWB72_04854</name>
</gene>
<evidence type="ECO:0000256" key="3">
    <source>
        <dbReference type="ARBA" id="ARBA00023239"/>
    </source>
</evidence>
<sequence length="331" mass="34944">MKLWNGAGRRIYMQEVGTRDGLQAESAFVATEEKIALVDALSRAGVAKIEVTAFVSPRVIPALSDADAVLRGIERRPGVVYSALVPNVRGAERAIEARADELNLVMSASETHNLANLRMTRSQSFDALSAVAHIARDTGVAINVSLSCAFGCPMEGNVAESTVMEWCDAFIGTIGARGVTLCDTTGMAYPTQVAALASAFRTRWPDTELTLHFHNTRGMGLANVLAGIDAGAHRFDASLGGIGGCPYAPGATGNVCSEEIVHALELMGYDTGVNLGGLIDAAKRLPALIGHDIPSQIVKAGRRLDLHRPPADFGAIRERAHGRPLPAAPQV</sequence>
<dbReference type="OrthoDB" id="9784013at2"/>
<dbReference type="GO" id="GO:0046951">
    <property type="term" value="P:ketone body biosynthetic process"/>
    <property type="evidence" value="ECO:0007669"/>
    <property type="project" value="TreeGrafter"/>
</dbReference>
<dbReference type="InterPro" id="IPR000891">
    <property type="entry name" value="PYR_CT"/>
</dbReference>
<dbReference type="AlphaFoldDB" id="A0A658R3D5"/>
<comment type="similarity">
    <text evidence="1">Belongs to the HMG-CoA lyase family.</text>
</comment>
<keyword evidence="3 5" id="KW-0456">Lyase</keyword>
<dbReference type="CDD" id="cd07938">
    <property type="entry name" value="DRE_TIM_HMGL"/>
    <property type="match status" value="1"/>
</dbReference>
<organism evidence="5 6">
    <name type="scientific">Caballeronia concitans</name>
    <dbReference type="NCBI Taxonomy" id="1777133"/>
    <lineage>
        <taxon>Bacteria</taxon>
        <taxon>Pseudomonadati</taxon>
        <taxon>Pseudomonadota</taxon>
        <taxon>Betaproteobacteria</taxon>
        <taxon>Burkholderiales</taxon>
        <taxon>Burkholderiaceae</taxon>
        <taxon>Caballeronia</taxon>
    </lineage>
</organism>
<dbReference type="Pfam" id="PF00682">
    <property type="entry name" value="HMGL-like"/>
    <property type="match status" value="1"/>
</dbReference>
<dbReference type="PROSITE" id="PS50991">
    <property type="entry name" value="PYR_CT"/>
    <property type="match status" value="1"/>
</dbReference>
<accession>A0A658R3D5</accession>